<dbReference type="Gene3D" id="2.40.420.20">
    <property type="match status" value="1"/>
</dbReference>
<keyword evidence="10" id="KW-1185">Reference proteome</keyword>
<evidence type="ECO:0000259" key="6">
    <source>
        <dbReference type="Pfam" id="PF25917"/>
    </source>
</evidence>
<feature type="domain" description="Multidrug resistance protein MdtA-like beta-barrel" evidence="7">
    <location>
        <begin position="249"/>
        <end position="331"/>
    </location>
</feature>
<feature type="compositionally biased region" description="Basic and acidic residues" evidence="3">
    <location>
        <begin position="72"/>
        <end position="88"/>
    </location>
</feature>
<feature type="chain" id="PRO_5045660239" evidence="4">
    <location>
        <begin position="23"/>
        <end position="424"/>
    </location>
</feature>
<gene>
    <name evidence="9" type="ORF">SAMN06265222_11620</name>
</gene>
<dbReference type="RefSeq" id="WP_283434674.1">
    <property type="nucleotide sequence ID" value="NZ_FXUG01000016.1"/>
</dbReference>
<feature type="signal peptide" evidence="4">
    <location>
        <begin position="1"/>
        <end position="22"/>
    </location>
</feature>
<dbReference type="Gene3D" id="2.40.30.170">
    <property type="match status" value="1"/>
</dbReference>
<evidence type="ECO:0000256" key="3">
    <source>
        <dbReference type="SAM" id="MobiDB-lite"/>
    </source>
</evidence>
<dbReference type="InterPro" id="IPR058624">
    <property type="entry name" value="MdtA-like_HH"/>
</dbReference>
<evidence type="ECO:0000259" key="5">
    <source>
        <dbReference type="Pfam" id="PF25876"/>
    </source>
</evidence>
<feature type="compositionally biased region" description="Polar residues" evidence="3">
    <location>
        <begin position="62"/>
        <end position="71"/>
    </location>
</feature>
<proteinExistence type="inferred from homology"/>
<feature type="compositionally biased region" description="Basic and acidic residues" evidence="3">
    <location>
        <begin position="46"/>
        <end position="61"/>
    </location>
</feature>
<dbReference type="PANTHER" id="PTHR30158:SF23">
    <property type="entry name" value="MULTIDRUG RESISTANCE PROTEIN MEXA"/>
    <property type="match status" value="1"/>
</dbReference>
<comment type="subcellular location">
    <subcellularLocation>
        <location evidence="1">Cell envelope</location>
    </subcellularLocation>
</comment>
<protein>
    <submittedName>
        <fullName evidence="9">Membrane fusion protein, multidrug efflux system</fullName>
    </submittedName>
</protein>
<dbReference type="Proteomes" id="UP001158067">
    <property type="component" value="Unassembled WGS sequence"/>
</dbReference>
<evidence type="ECO:0000256" key="2">
    <source>
        <dbReference type="ARBA" id="ARBA00009477"/>
    </source>
</evidence>
<dbReference type="InterPro" id="IPR058626">
    <property type="entry name" value="MdtA-like_b-barrel"/>
</dbReference>
<dbReference type="PANTHER" id="PTHR30158">
    <property type="entry name" value="ACRA/E-RELATED COMPONENT OF DRUG EFFLUX TRANSPORTER"/>
    <property type="match status" value="1"/>
</dbReference>
<dbReference type="Gene3D" id="1.10.287.470">
    <property type="entry name" value="Helix hairpin bin"/>
    <property type="match status" value="1"/>
</dbReference>
<dbReference type="InterPro" id="IPR058625">
    <property type="entry name" value="MdtA-like_BSH"/>
</dbReference>
<sequence>MNVTKIPIVALAAACLVLPACNKIEEFYEGTQLTASEHSDSSSSGSEHHAEPGHNDSEHASSHSANQNETQSDGHGEAHEEGHGGEHHPAHKILVTSAVAKDVISTQRYVCQIHSRRHIEVRALEGGYLEAIPINEGQSVRQGELMFKILPVLYQARLNSDLAEASLAQIEFDNTKKLFDQNIVSQQEVALAQAKLTKAEAKVQLAKAERDFADVRAPFNGIVDRLMNQQGSLIEEGDILTTLSDNEVMWVYFNVPEARYLEYKAAMDENTGGEDLGVELILANHQKFPVPGQISAIEADFNNETGNIAFRSDFANPRGLLRHGQTGTVLLNHLLKDAVVIPQRATYEILDKRYAFVVDADNVIHQREIKLETELDDIFVIREGLQPGERIVLEGIRQVRDGDQVVYEFKDPNEVLSHLKNHAE</sequence>
<feature type="domain" description="Multidrug resistance protein MdtA-like barrel-sandwich hybrid" evidence="6">
    <location>
        <begin position="117"/>
        <end position="239"/>
    </location>
</feature>
<comment type="similarity">
    <text evidence="2">Belongs to the membrane fusion protein (MFP) (TC 8.A.1) family.</text>
</comment>
<dbReference type="SUPFAM" id="SSF111369">
    <property type="entry name" value="HlyD-like secretion proteins"/>
    <property type="match status" value="1"/>
</dbReference>
<evidence type="ECO:0000313" key="10">
    <source>
        <dbReference type="Proteomes" id="UP001158067"/>
    </source>
</evidence>
<feature type="region of interest" description="Disordered" evidence="3">
    <location>
        <begin position="35"/>
        <end position="88"/>
    </location>
</feature>
<dbReference type="EMBL" id="FXUG01000016">
    <property type="protein sequence ID" value="SMP73084.1"/>
    <property type="molecule type" value="Genomic_DNA"/>
</dbReference>
<feature type="domain" description="Multidrug resistance protein MdtA-like C-terminal permuted SH3" evidence="8">
    <location>
        <begin position="337"/>
        <end position="397"/>
    </location>
</feature>
<evidence type="ECO:0000256" key="4">
    <source>
        <dbReference type="SAM" id="SignalP"/>
    </source>
</evidence>
<dbReference type="Pfam" id="PF25944">
    <property type="entry name" value="Beta-barrel_RND"/>
    <property type="match status" value="1"/>
</dbReference>
<dbReference type="InterPro" id="IPR058627">
    <property type="entry name" value="MdtA-like_C"/>
</dbReference>
<evidence type="ECO:0000259" key="7">
    <source>
        <dbReference type="Pfam" id="PF25944"/>
    </source>
</evidence>
<comment type="caution">
    <text evidence="9">The sequence shown here is derived from an EMBL/GenBank/DDBJ whole genome shotgun (WGS) entry which is preliminary data.</text>
</comment>
<dbReference type="Pfam" id="PF25917">
    <property type="entry name" value="BSH_RND"/>
    <property type="match status" value="1"/>
</dbReference>
<evidence type="ECO:0000259" key="8">
    <source>
        <dbReference type="Pfam" id="PF25967"/>
    </source>
</evidence>
<evidence type="ECO:0000313" key="9">
    <source>
        <dbReference type="EMBL" id="SMP73084.1"/>
    </source>
</evidence>
<feature type="domain" description="Multidrug resistance protein MdtA-like alpha-helical hairpin" evidence="5">
    <location>
        <begin position="154"/>
        <end position="209"/>
    </location>
</feature>
<dbReference type="InterPro" id="IPR006143">
    <property type="entry name" value="RND_pump_MFP"/>
</dbReference>
<evidence type="ECO:0000256" key="1">
    <source>
        <dbReference type="ARBA" id="ARBA00004196"/>
    </source>
</evidence>
<dbReference type="NCBIfam" id="TIGR01730">
    <property type="entry name" value="RND_mfp"/>
    <property type="match status" value="1"/>
</dbReference>
<dbReference type="Gene3D" id="2.40.50.100">
    <property type="match status" value="1"/>
</dbReference>
<dbReference type="Pfam" id="PF25876">
    <property type="entry name" value="HH_MFP_RND"/>
    <property type="match status" value="1"/>
</dbReference>
<dbReference type="Pfam" id="PF25967">
    <property type="entry name" value="RND-MFP_C"/>
    <property type="match status" value="1"/>
</dbReference>
<accession>A0ABY1QLE4</accession>
<name>A0ABY1QLE4_9BACT</name>
<reference evidence="9 10" key="1">
    <citation type="submission" date="2017-05" db="EMBL/GenBank/DDBJ databases">
        <authorList>
            <person name="Varghese N."/>
            <person name="Submissions S."/>
        </authorList>
    </citation>
    <scope>NUCLEOTIDE SEQUENCE [LARGE SCALE GENOMIC DNA]</scope>
    <source>
        <strain evidence="9 10">DSM 25457</strain>
    </source>
</reference>
<organism evidence="9 10">
    <name type="scientific">Neorhodopirellula lusitana</name>
    <dbReference type="NCBI Taxonomy" id="445327"/>
    <lineage>
        <taxon>Bacteria</taxon>
        <taxon>Pseudomonadati</taxon>
        <taxon>Planctomycetota</taxon>
        <taxon>Planctomycetia</taxon>
        <taxon>Pirellulales</taxon>
        <taxon>Pirellulaceae</taxon>
        <taxon>Neorhodopirellula</taxon>
    </lineage>
</organism>
<keyword evidence="4" id="KW-0732">Signal</keyword>